<keyword evidence="8" id="KW-1185">Reference proteome</keyword>
<keyword evidence="5 6" id="KW-0472">Membrane</keyword>
<protein>
    <submittedName>
        <fullName evidence="7">Membrane protein involved in the export of O-antigen and teichoic acid</fullName>
    </submittedName>
</protein>
<dbReference type="Proteomes" id="UP000184346">
    <property type="component" value="Unassembled WGS sequence"/>
</dbReference>
<feature type="transmembrane region" description="Helical" evidence="6">
    <location>
        <begin position="118"/>
        <end position="138"/>
    </location>
</feature>
<dbReference type="EMBL" id="FQUJ01000024">
    <property type="protein sequence ID" value="SHF81032.1"/>
    <property type="molecule type" value="Genomic_DNA"/>
</dbReference>
<reference evidence="7 8" key="1">
    <citation type="submission" date="2016-11" db="EMBL/GenBank/DDBJ databases">
        <authorList>
            <person name="Jaros S."/>
            <person name="Januszkiewicz K."/>
            <person name="Wedrychowicz H."/>
        </authorList>
    </citation>
    <scope>NUCLEOTIDE SEQUENCE [LARGE SCALE GENOMIC DNA]</scope>
    <source>
        <strain evidence="7 8">DSM 19980</strain>
    </source>
</reference>
<evidence type="ECO:0000256" key="6">
    <source>
        <dbReference type="SAM" id="Phobius"/>
    </source>
</evidence>
<feature type="transmembrane region" description="Helical" evidence="6">
    <location>
        <begin position="43"/>
        <end position="63"/>
    </location>
</feature>
<feature type="transmembrane region" description="Helical" evidence="6">
    <location>
        <begin position="180"/>
        <end position="198"/>
    </location>
</feature>
<evidence type="ECO:0000256" key="1">
    <source>
        <dbReference type="ARBA" id="ARBA00004651"/>
    </source>
</evidence>
<feature type="transmembrane region" description="Helical" evidence="6">
    <location>
        <begin position="84"/>
        <end position="106"/>
    </location>
</feature>
<proteinExistence type="predicted"/>
<accession>A0A1M5EPS5</accession>
<dbReference type="Pfam" id="PF01943">
    <property type="entry name" value="Polysacc_synt"/>
    <property type="match status" value="1"/>
</dbReference>
<evidence type="ECO:0000256" key="3">
    <source>
        <dbReference type="ARBA" id="ARBA00022692"/>
    </source>
</evidence>
<evidence type="ECO:0000256" key="5">
    <source>
        <dbReference type="ARBA" id="ARBA00023136"/>
    </source>
</evidence>
<feature type="transmembrane region" description="Helical" evidence="6">
    <location>
        <begin position="330"/>
        <end position="355"/>
    </location>
</feature>
<keyword evidence="4 6" id="KW-1133">Transmembrane helix</keyword>
<gene>
    <name evidence="7" type="ORF">SAMN02745148_03589</name>
</gene>
<keyword evidence="3 6" id="KW-0812">Transmembrane</keyword>
<name>A0A1M5EPS5_9GAMM</name>
<dbReference type="InterPro" id="IPR050833">
    <property type="entry name" value="Poly_Biosynth_Transport"/>
</dbReference>
<organism evidence="7 8">
    <name type="scientific">Modicisalibacter ilicicola DSM 19980</name>
    <dbReference type="NCBI Taxonomy" id="1121942"/>
    <lineage>
        <taxon>Bacteria</taxon>
        <taxon>Pseudomonadati</taxon>
        <taxon>Pseudomonadota</taxon>
        <taxon>Gammaproteobacteria</taxon>
        <taxon>Oceanospirillales</taxon>
        <taxon>Halomonadaceae</taxon>
        <taxon>Modicisalibacter</taxon>
    </lineage>
</organism>
<dbReference type="PANTHER" id="PTHR30250">
    <property type="entry name" value="PST FAMILY PREDICTED COLANIC ACID TRANSPORTER"/>
    <property type="match status" value="1"/>
</dbReference>
<sequence length="421" mass="46733">MSEKKEGGFFTGAFVYLLSNVINASIPFLLLPILTRQLEPAEYGQVAMFQTLIAALMAFVGLNTDGAANRKYYDSVGRKELSKYLGVCLQVLLLSSFFVFFVFFLFKEWFSDGLGISPLWIMMAVLASASAFVVRLRLGQWQVRKKPIQYGLLQNTMSFINAAVSIILVVFLTVGPEGAMAGQLIAPLLMSLLSLFLLRKDGLLEISLNKKYVKDALGFGVPLVPHVGGVFLLTAVDRFFINKHLGLESAGIYMVAVQLTMAMGIFFNAFNKAYVPWLYERLKKDDEAQKRQIVKWTYGYFVLAALMALVASIIGPYVVVWFAGEKYAEAGSIIGLLAVGQAFQGMYLMVTNYLFYSKRTGRLSMTTIGSGLLNILLMLSLIPIFGIAGAAVSFALSMSIRFLLTWWVSQKSYPMPWFSLA</sequence>
<feature type="transmembrane region" description="Helical" evidence="6">
    <location>
        <begin position="375"/>
        <end position="408"/>
    </location>
</feature>
<comment type="subcellular location">
    <subcellularLocation>
        <location evidence="1">Cell membrane</location>
        <topology evidence="1">Multi-pass membrane protein</topology>
    </subcellularLocation>
</comment>
<evidence type="ECO:0000313" key="7">
    <source>
        <dbReference type="EMBL" id="SHF81032.1"/>
    </source>
</evidence>
<feature type="transmembrane region" description="Helical" evidence="6">
    <location>
        <begin position="150"/>
        <end position="174"/>
    </location>
</feature>
<dbReference type="AlphaFoldDB" id="A0A1M5EPS5"/>
<dbReference type="PANTHER" id="PTHR30250:SF11">
    <property type="entry name" value="O-ANTIGEN TRANSPORTER-RELATED"/>
    <property type="match status" value="1"/>
</dbReference>
<dbReference type="RefSeq" id="WP_072825471.1">
    <property type="nucleotide sequence ID" value="NZ_FQUJ01000024.1"/>
</dbReference>
<evidence type="ECO:0000256" key="2">
    <source>
        <dbReference type="ARBA" id="ARBA00022475"/>
    </source>
</evidence>
<dbReference type="OrthoDB" id="9815248at2"/>
<keyword evidence="2" id="KW-1003">Cell membrane</keyword>
<feature type="transmembrane region" description="Helical" evidence="6">
    <location>
        <begin position="219"/>
        <end position="240"/>
    </location>
</feature>
<dbReference type="GO" id="GO:0005886">
    <property type="term" value="C:plasma membrane"/>
    <property type="evidence" value="ECO:0007669"/>
    <property type="project" value="UniProtKB-SubCell"/>
</dbReference>
<feature type="transmembrane region" description="Helical" evidence="6">
    <location>
        <begin position="252"/>
        <end position="275"/>
    </location>
</feature>
<feature type="transmembrane region" description="Helical" evidence="6">
    <location>
        <begin position="296"/>
        <end position="324"/>
    </location>
</feature>
<evidence type="ECO:0000313" key="8">
    <source>
        <dbReference type="Proteomes" id="UP000184346"/>
    </source>
</evidence>
<feature type="transmembrane region" description="Helical" evidence="6">
    <location>
        <begin position="7"/>
        <end position="31"/>
    </location>
</feature>
<dbReference type="STRING" id="1121942.SAMN02745148_03589"/>
<dbReference type="InterPro" id="IPR002797">
    <property type="entry name" value="Polysacc_synth"/>
</dbReference>
<evidence type="ECO:0000256" key="4">
    <source>
        <dbReference type="ARBA" id="ARBA00022989"/>
    </source>
</evidence>